<evidence type="ECO:0000256" key="6">
    <source>
        <dbReference type="ARBA" id="ARBA00023136"/>
    </source>
</evidence>
<feature type="domain" description="Major facilitator superfamily (MFS) profile" evidence="8">
    <location>
        <begin position="15"/>
        <end position="403"/>
    </location>
</feature>
<feature type="transmembrane region" description="Helical" evidence="7">
    <location>
        <begin position="148"/>
        <end position="168"/>
    </location>
</feature>
<dbReference type="PROSITE" id="PS50850">
    <property type="entry name" value="MFS"/>
    <property type="match status" value="1"/>
</dbReference>
<feature type="transmembrane region" description="Helical" evidence="7">
    <location>
        <begin position="382"/>
        <end position="401"/>
    </location>
</feature>
<accession>A0ABD5ZS66</accession>
<dbReference type="PANTHER" id="PTHR23517:SF3">
    <property type="entry name" value="INTEGRAL MEMBRANE TRANSPORT PROTEIN"/>
    <property type="match status" value="1"/>
</dbReference>
<evidence type="ECO:0000313" key="10">
    <source>
        <dbReference type="Proteomes" id="UP001596398"/>
    </source>
</evidence>
<sequence>MPDDERLVTGYGGRLLLAVSVGWMFIQAGRLVVSPLLPEISTTYGLTPTQEGFAVTTIWGVYALLQYPSGRLSDRLTRTTLLVAGLVAVVVGFLLLAVAPSYPAFLFGAVVVGVGAGLYPTPARGLVSDLFVERRGQAFGLHTASGDLGGIAAAGLSVAALAVAGYAAGLPDALAALARLGWRTAFLPVVLVLAGVALSLHVWSREGYRLASVDLEVAATARRLLGRPGLRRLVVAYALYAFVWQSATGLLPTFLRRAKSFSPGVAAAGFATLFVVGAVVKPLAGGLGDRVARDRLAPAVLALAAVALGWVVVAESPTAVTLGVVVFAAGLMAYPPVMQAYLMDTFPDDSMAGDLGGMRSVYIGLGALGPTVVGAVGGFAGYGVGFAGLAACLLVAGALVLTS</sequence>
<keyword evidence="3" id="KW-1003">Cell membrane</keyword>
<keyword evidence="5 7" id="KW-1133">Transmembrane helix</keyword>
<evidence type="ECO:0000256" key="3">
    <source>
        <dbReference type="ARBA" id="ARBA00022475"/>
    </source>
</evidence>
<feature type="transmembrane region" description="Helical" evidence="7">
    <location>
        <begin position="81"/>
        <end position="99"/>
    </location>
</feature>
<dbReference type="Pfam" id="PF07690">
    <property type="entry name" value="MFS_1"/>
    <property type="match status" value="1"/>
</dbReference>
<evidence type="ECO:0000256" key="7">
    <source>
        <dbReference type="SAM" id="Phobius"/>
    </source>
</evidence>
<name>A0ABD5ZS66_9EURY</name>
<evidence type="ECO:0000256" key="5">
    <source>
        <dbReference type="ARBA" id="ARBA00022989"/>
    </source>
</evidence>
<dbReference type="GeneID" id="79268017"/>
<dbReference type="InterPro" id="IPR020846">
    <property type="entry name" value="MFS_dom"/>
</dbReference>
<evidence type="ECO:0000313" key="9">
    <source>
        <dbReference type="EMBL" id="MFC7236303.1"/>
    </source>
</evidence>
<gene>
    <name evidence="9" type="ORF">ACFQJ4_13360</name>
</gene>
<keyword evidence="10" id="KW-1185">Reference proteome</keyword>
<feature type="transmembrane region" description="Helical" evidence="7">
    <location>
        <begin position="180"/>
        <end position="203"/>
    </location>
</feature>
<evidence type="ECO:0000256" key="2">
    <source>
        <dbReference type="ARBA" id="ARBA00022448"/>
    </source>
</evidence>
<reference evidence="9 10" key="1">
    <citation type="journal article" date="2019" name="Int. J. Syst. Evol. Microbiol.">
        <title>The Global Catalogue of Microorganisms (GCM) 10K type strain sequencing project: providing services to taxonomists for standard genome sequencing and annotation.</title>
        <authorList>
            <consortium name="The Broad Institute Genomics Platform"/>
            <consortium name="The Broad Institute Genome Sequencing Center for Infectious Disease"/>
            <person name="Wu L."/>
            <person name="Ma J."/>
        </authorList>
    </citation>
    <scope>NUCLEOTIDE SEQUENCE [LARGE SCALE GENOMIC DNA]</scope>
    <source>
        <strain evidence="9 10">DT85</strain>
    </source>
</reference>
<feature type="transmembrane region" description="Helical" evidence="7">
    <location>
        <begin position="12"/>
        <end position="32"/>
    </location>
</feature>
<keyword evidence="2" id="KW-0813">Transport</keyword>
<proteinExistence type="predicted"/>
<dbReference type="SUPFAM" id="SSF103473">
    <property type="entry name" value="MFS general substrate transporter"/>
    <property type="match status" value="1"/>
</dbReference>
<dbReference type="RefSeq" id="WP_276234460.1">
    <property type="nucleotide sequence ID" value="NZ_CP119802.1"/>
</dbReference>
<protein>
    <submittedName>
        <fullName evidence="9">MFS transporter</fullName>
    </submittedName>
</protein>
<dbReference type="InterPro" id="IPR011701">
    <property type="entry name" value="MFS"/>
</dbReference>
<evidence type="ECO:0000256" key="4">
    <source>
        <dbReference type="ARBA" id="ARBA00022692"/>
    </source>
</evidence>
<dbReference type="AlphaFoldDB" id="A0ABD5ZS66"/>
<comment type="caution">
    <text evidence="9">The sequence shown here is derived from an EMBL/GenBank/DDBJ whole genome shotgun (WGS) entry which is preliminary data.</text>
</comment>
<feature type="transmembrane region" description="Helical" evidence="7">
    <location>
        <begin position="105"/>
        <end position="127"/>
    </location>
</feature>
<dbReference type="EMBL" id="JBHTAP010000001">
    <property type="protein sequence ID" value="MFC7236303.1"/>
    <property type="molecule type" value="Genomic_DNA"/>
</dbReference>
<organism evidence="9 10">
    <name type="scientific">Halosegnis marinus</name>
    <dbReference type="NCBI Taxonomy" id="3034023"/>
    <lineage>
        <taxon>Archaea</taxon>
        <taxon>Methanobacteriati</taxon>
        <taxon>Methanobacteriota</taxon>
        <taxon>Stenosarchaea group</taxon>
        <taxon>Halobacteria</taxon>
        <taxon>Halobacteriales</taxon>
        <taxon>Natronomonadaceae</taxon>
        <taxon>Halosegnis</taxon>
    </lineage>
</organism>
<keyword evidence="4 7" id="KW-0812">Transmembrane</keyword>
<keyword evidence="6 7" id="KW-0472">Membrane</keyword>
<evidence type="ECO:0000259" key="8">
    <source>
        <dbReference type="PROSITE" id="PS50850"/>
    </source>
</evidence>
<evidence type="ECO:0000256" key="1">
    <source>
        <dbReference type="ARBA" id="ARBA00004651"/>
    </source>
</evidence>
<dbReference type="Proteomes" id="UP001596398">
    <property type="component" value="Unassembled WGS sequence"/>
</dbReference>
<feature type="transmembrane region" description="Helical" evidence="7">
    <location>
        <begin position="358"/>
        <end position="376"/>
    </location>
</feature>
<feature type="transmembrane region" description="Helical" evidence="7">
    <location>
        <begin position="319"/>
        <end position="337"/>
    </location>
</feature>
<feature type="transmembrane region" description="Helical" evidence="7">
    <location>
        <begin position="233"/>
        <end position="255"/>
    </location>
</feature>
<dbReference type="InterPro" id="IPR050171">
    <property type="entry name" value="MFS_Transporters"/>
</dbReference>
<dbReference type="PANTHER" id="PTHR23517">
    <property type="entry name" value="RESISTANCE PROTEIN MDTM, PUTATIVE-RELATED-RELATED"/>
    <property type="match status" value="1"/>
</dbReference>
<dbReference type="GO" id="GO:0005886">
    <property type="term" value="C:plasma membrane"/>
    <property type="evidence" value="ECO:0007669"/>
    <property type="project" value="UniProtKB-SubCell"/>
</dbReference>
<feature type="transmembrane region" description="Helical" evidence="7">
    <location>
        <begin position="261"/>
        <end position="284"/>
    </location>
</feature>
<feature type="transmembrane region" description="Helical" evidence="7">
    <location>
        <begin position="296"/>
        <end position="313"/>
    </location>
</feature>
<comment type="subcellular location">
    <subcellularLocation>
        <location evidence="1">Cell membrane</location>
        <topology evidence="1">Multi-pass membrane protein</topology>
    </subcellularLocation>
</comment>
<dbReference type="InterPro" id="IPR036259">
    <property type="entry name" value="MFS_trans_sf"/>
</dbReference>
<feature type="transmembrane region" description="Helical" evidence="7">
    <location>
        <begin position="52"/>
        <end position="69"/>
    </location>
</feature>
<dbReference type="Gene3D" id="1.20.1250.20">
    <property type="entry name" value="MFS general substrate transporter like domains"/>
    <property type="match status" value="1"/>
</dbReference>